<feature type="compositionally biased region" description="Polar residues" evidence="6">
    <location>
        <begin position="825"/>
        <end position="843"/>
    </location>
</feature>
<evidence type="ECO:0000256" key="4">
    <source>
        <dbReference type="ARBA" id="ARBA00023242"/>
    </source>
</evidence>
<name>A0A2H1VXB6_SPOFR</name>
<evidence type="ECO:0000256" key="6">
    <source>
        <dbReference type="SAM" id="MobiDB-lite"/>
    </source>
</evidence>
<dbReference type="GO" id="GO:0007129">
    <property type="term" value="P:homologous chromosome pairing at meiosis"/>
    <property type="evidence" value="ECO:0007669"/>
    <property type="project" value="TreeGrafter"/>
</dbReference>
<dbReference type="PANTHER" id="PTHR32086:SF0">
    <property type="entry name" value="FANCONI ANEMIA GROUP D2 PROTEIN"/>
    <property type="match status" value="1"/>
</dbReference>
<comment type="similarity">
    <text evidence="5">Belongs to the Fanconi anemia protein FANCD2 family.</text>
</comment>
<dbReference type="InterPro" id="IPR029448">
    <property type="entry name" value="FANCD2"/>
</dbReference>
<dbReference type="GO" id="GO:0005634">
    <property type="term" value="C:nucleus"/>
    <property type="evidence" value="ECO:0007669"/>
    <property type="project" value="UniProtKB-SubCell"/>
</dbReference>
<evidence type="ECO:0000256" key="5">
    <source>
        <dbReference type="ARBA" id="ARBA00093456"/>
    </source>
</evidence>
<gene>
    <name evidence="7" type="ORF">SFRICE_003060</name>
</gene>
<proteinExistence type="inferred from homology"/>
<feature type="region of interest" description="Disordered" evidence="6">
    <location>
        <begin position="1304"/>
        <end position="1343"/>
    </location>
</feature>
<dbReference type="GO" id="GO:1990918">
    <property type="term" value="P:double-strand break repair involved in meiotic recombination"/>
    <property type="evidence" value="ECO:0007669"/>
    <property type="project" value="TreeGrafter"/>
</dbReference>
<dbReference type="GO" id="GO:0036297">
    <property type="term" value="P:interstrand cross-link repair"/>
    <property type="evidence" value="ECO:0007669"/>
    <property type="project" value="TreeGrafter"/>
</dbReference>
<feature type="region of interest" description="Disordered" evidence="6">
    <location>
        <begin position="802"/>
        <end position="843"/>
    </location>
</feature>
<evidence type="ECO:0000313" key="7">
    <source>
        <dbReference type="EMBL" id="SOQ45479.1"/>
    </source>
</evidence>
<feature type="compositionally biased region" description="Acidic residues" evidence="6">
    <location>
        <begin position="1309"/>
        <end position="1332"/>
    </location>
</feature>
<evidence type="ECO:0000256" key="2">
    <source>
        <dbReference type="ARBA" id="ARBA00022499"/>
    </source>
</evidence>
<keyword evidence="4" id="KW-0539">Nucleus</keyword>
<comment type="subcellular location">
    <subcellularLocation>
        <location evidence="1">Nucleus</location>
    </subcellularLocation>
</comment>
<protein>
    <submittedName>
        <fullName evidence="7">SFRICE_003060</fullName>
    </submittedName>
</protein>
<evidence type="ECO:0000256" key="1">
    <source>
        <dbReference type="ARBA" id="ARBA00004123"/>
    </source>
</evidence>
<evidence type="ECO:0000256" key="3">
    <source>
        <dbReference type="ARBA" id="ARBA00022843"/>
    </source>
</evidence>
<dbReference type="PANTHER" id="PTHR32086">
    <property type="entry name" value="FANCONI ANEMIA GROUP D2 PROTEIN"/>
    <property type="match status" value="1"/>
</dbReference>
<dbReference type="Pfam" id="PF14631">
    <property type="entry name" value="FancD2"/>
    <property type="match status" value="2"/>
</dbReference>
<dbReference type="EMBL" id="ODYU01005012">
    <property type="protein sequence ID" value="SOQ45479.1"/>
    <property type="molecule type" value="Genomic_DNA"/>
</dbReference>
<organism evidence="7">
    <name type="scientific">Spodoptera frugiperda</name>
    <name type="common">Fall armyworm</name>
    <dbReference type="NCBI Taxonomy" id="7108"/>
    <lineage>
        <taxon>Eukaryota</taxon>
        <taxon>Metazoa</taxon>
        <taxon>Ecdysozoa</taxon>
        <taxon>Arthropoda</taxon>
        <taxon>Hexapoda</taxon>
        <taxon>Insecta</taxon>
        <taxon>Pterygota</taxon>
        <taxon>Neoptera</taxon>
        <taxon>Endopterygota</taxon>
        <taxon>Lepidoptera</taxon>
        <taxon>Glossata</taxon>
        <taxon>Ditrysia</taxon>
        <taxon>Noctuoidea</taxon>
        <taxon>Noctuidae</taxon>
        <taxon>Amphipyrinae</taxon>
        <taxon>Spodoptera</taxon>
    </lineage>
</organism>
<sequence>MSKRDTSDNTSQNKKSKVTDVSNTYFHVSLRESGLILKHPPEKCTASYDTIQIIRNIKKNLEKHFDYPRNLTDFFMNLEEECKDLEVFKHYLYPNILRITGDSAEEHLVSDSVIKILLSVPAIQNKVSDYIFEKAIDLAAESKCGPWIRMILKCFSSLDSIVTPDKISTHLINLLDVASEKMVKLEIITAIPDIIGDQEHDNVANEMSRILSEDRDLIPAILDCLSYLCLSDEQYVRLQQKSLNLLSSLSRCINFPNYVKFLLMPGKMSDASYLETVQGLRNALGWTMSMNHDERTTSQVLTATAIRNSMVSSKVISNSWLKAISLCKESTSYKPIDFIVLLIAYSTTEEKRKQVENLIRKQVKLNILKMELLDQVFIHFTPILREYLKHLIDLTNSLLKTNADPSSGLDVFAGRIYTHMLKYLNDCREIAVAALLQLGLDSKQCVMKTLVILDNTFRHEFALLRSQSVQMLTLLDRLDTMSLDEVRAVMNVLCALAYSVRDSMIRDDLHMIIRKELGSSNPRIKVQGILAGVYAVKYLLYENTSVVVQYDQHGNRTTLSTDLESNARDTAQIVELLSQSTKQYPDMTAFFYDELSKVVLKASLSNKKALLWLTEAVTNDLQQNFIVDSIEVDKINDLKLSMQYCLNTEGEIDELIAINIAGLTLSSKSEVYIGILSPLFQLVQTLHYRQYDGSLSSIDALLGCPIVMPKFDIDLIEDMDSVKISNILDCLVHCINWFIELINAFATQNDRELDLKILKRIVQLEELETTVKEILIRSKISYKPPICTFNVNKYTGEQHEVKSIKAQTSKQKGSTKKPGQDDSVLPQTARSQATQNNASVKSSLELSHNIPGRQFNINIIHLLKTEMTEDKASTSELTVKTLIFLLKSLNTNIEKVLLSKFKRTTFLSNQHSVVYDAYEAEKCAATVKEVLPQMVEHLKFVTLSMDKCIGTQDENEVAYTLDLLNLITCLECIFNFFTIYFKWVGFKQIVHSPLLKSSLSTLANTSDDTVTTRDLLITVAQNLQKYEKYCLQMSTAISLIEFLKSIEIHSDSRVILNILKTLAENFLSRQWKTPEGILEKGLLYNQSVDLLASIYFINKEVLALKNLTLQLSEDIKLLKSNKNTLNTFKCINKSNFPILYRNLGSALHDATKAGLEKGMTNSEHVQLWKEVATILKHMSDIAKVLENRNNLTAFFKKSLPVLKLFISQGIPILEIQFKSENQEILEILKILQQSTRFLQTLCCHSRLKKDTVLMSKVPHTRQLLETLIYKVKAVLAANKCSEAFWMGNLKNKDIHGEVIASQQSMVSEDSVEDCDEQLPEDEDSDDSDDEMLNPDSRSVSDIV</sequence>
<keyword evidence="3" id="KW-0832">Ubl conjugation</keyword>
<keyword evidence="2" id="KW-1017">Isopeptide bond</keyword>
<dbReference type="GO" id="GO:0000793">
    <property type="term" value="C:condensed chromosome"/>
    <property type="evidence" value="ECO:0007669"/>
    <property type="project" value="TreeGrafter"/>
</dbReference>
<dbReference type="GO" id="GO:0031573">
    <property type="term" value="P:mitotic intra-S DNA damage checkpoint signaling"/>
    <property type="evidence" value="ECO:0007669"/>
    <property type="project" value="TreeGrafter"/>
</dbReference>
<accession>A0A2H1VXB6</accession>
<reference evidence="7" key="1">
    <citation type="submission" date="2016-07" db="EMBL/GenBank/DDBJ databases">
        <authorList>
            <person name="Bretaudeau A."/>
        </authorList>
    </citation>
    <scope>NUCLEOTIDE SEQUENCE</scope>
    <source>
        <strain evidence="7">Rice</strain>
        <tissue evidence="7">Whole body</tissue>
    </source>
</reference>
<dbReference type="GO" id="GO:0070182">
    <property type="term" value="F:DNA polymerase binding"/>
    <property type="evidence" value="ECO:0007669"/>
    <property type="project" value="TreeGrafter"/>
</dbReference>